<evidence type="ECO:0000313" key="3">
    <source>
        <dbReference type="Proteomes" id="UP000048984"/>
    </source>
</evidence>
<comment type="caution">
    <text evidence="2">The sequence shown here is derived from an EMBL/GenBank/DDBJ whole genome shotgun (WGS) entry which is preliminary data.</text>
</comment>
<keyword evidence="1" id="KW-0732">Signal</keyword>
<dbReference type="STRING" id="665126.ABB55_26490"/>
<feature type="chain" id="PRO_5006025694" evidence="1">
    <location>
        <begin position="22"/>
        <end position="182"/>
    </location>
</feature>
<keyword evidence="3" id="KW-1185">Reference proteome</keyword>
<name>A0A0N8GFV1_9HYPH</name>
<feature type="signal peptide" evidence="1">
    <location>
        <begin position="1"/>
        <end position="21"/>
    </location>
</feature>
<organism evidence="2 3">
    <name type="scientific">Prosthecodimorpha hirschii</name>
    <dbReference type="NCBI Taxonomy" id="665126"/>
    <lineage>
        <taxon>Bacteria</taxon>
        <taxon>Pseudomonadati</taxon>
        <taxon>Pseudomonadota</taxon>
        <taxon>Alphaproteobacteria</taxon>
        <taxon>Hyphomicrobiales</taxon>
        <taxon>Ancalomicrobiaceae</taxon>
        <taxon>Prosthecodimorpha</taxon>
    </lineage>
</organism>
<gene>
    <name evidence="2" type="ORF">ABB55_26490</name>
</gene>
<reference evidence="2 3" key="2">
    <citation type="submission" date="2015-10" db="EMBL/GenBank/DDBJ databases">
        <title>Draft Genome Sequence of Prosthecomicrobium hirschii ATCC 27832.</title>
        <authorList>
            <person name="Daniel J."/>
            <person name="Givan S.A."/>
            <person name="Brun Y.V."/>
            <person name="Brown P.J."/>
        </authorList>
    </citation>
    <scope>NUCLEOTIDE SEQUENCE [LARGE SCALE GENOMIC DNA]</scope>
    <source>
        <strain evidence="2 3">16</strain>
    </source>
</reference>
<dbReference type="AlphaFoldDB" id="A0A0N8GFV1"/>
<dbReference type="Proteomes" id="UP000048984">
    <property type="component" value="Unassembled WGS sequence"/>
</dbReference>
<dbReference type="EMBL" id="LJYW01000001">
    <property type="protein sequence ID" value="KPL55345.1"/>
    <property type="molecule type" value="Genomic_DNA"/>
</dbReference>
<accession>A0A0N8GFV1</accession>
<reference evidence="2 3" key="1">
    <citation type="submission" date="2015-09" db="EMBL/GenBank/DDBJ databases">
        <authorList>
            <consortium name="Swine Surveillance"/>
        </authorList>
    </citation>
    <scope>NUCLEOTIDE SEQUENCE [LARGE SCALE GENOMIC DNA]</scope>
    <source>
        <strain evidence="2 3">16</strain>
    </source>
</reference>
<protein>
    <submittedName>
        <fullName evidence="2">Uncharacterized protein</fullName>
    </submittedName>
</protein>
<evidence type="ECO:0000256" key="1">
    <source>
        <dbReference type="SAM" id="SignalP"/>
    </source>
</evidence>
<evidence type="ECO:0000313" key="2">
    <source>
        <dbReference type="EMBL" id="KPL55345.1"/>
    </source>
</evidence>
<proteinExistence type="predicted"/>
<sequence>MWLRFALLAGLASAMPATSRAEPAADIVGKTAVMALDADAEAELPQFLQDLGYSAIQTPRDLARGNYAVHRLEILTGGPVSDGLATLLVWRLDKTVDKVRGEWRVAAVLRAKVGSESAFTQDCAGNTKDKPPLTFVFHEGGAVGGPPKQVLGFFRFDRSTARLDRLTGKPPVCKVTEEPYEG</sequence>